<proteinExistence type="predicted"/>
<evidence type="ECO:0000313" key="2">
    <source>
        <dbReference type="Proteomes" id="UP001153148"/>
    </source>
</evidence>
<gene>
    <name evidence="1" type="ORF">TPAB3V08_LOCUS13763</name>
</gene>
<dbReference type="PANTHER" id="PTHR21357:SF4">
    <property type="entry name" value="FAM172 FAMILY PROTEIN HOMOLOG CG10038"/>
    <property type="match status" value="1"/>
</dbReference>
<dbReference type="PANTHER" id="PTHR21357">
    <property type="entry name" value="FAM172 FAMILY PROTEIN HOMOLOG CG10038"/>
    <property type="match status" value="1"/>
</dbReference>
<accession>A0ABN7PGC0</accession>
<reference evidence="1" key="1">
    <citation type="submission" date="2021-03" db="EMBL/GenBank/DDBJ databases">
        <authorList>
            <person name="Tran Van P."/>
        </authorList>
    </citation>
    <scope>NUCLEOTIDE SEQUENCE</scope>
</reference>
<feature type="non-terminal residue" evidence="1">
    <location>
        <position position="1"/>
    </location>
</feature>
<evidence type="ECO:0008006" key="3">
    <source>
        <dbReference type="Google" id="ProtNLM"/>
    </source>
</evidence>
<name>A0ABN7PGC0_TIMPD</name>
<dbReference type="InterPro" id="IPR048263">
    <property type="entry name" value="Arb2"/>
</dbReference>
<organism evidence="1 2">
    <name type="scientific">Timema podura</name>
    <name type="common">Walking stick</name>
    <dbReference type="NCBI Taxonomy" id="61482"/>
    <lineage>
        <taxon>Eukaryota</taxon>
        <taxon>Metazoa</taxon>
        <taxon>Ecdysozoa</taxon>
        <taxon>Arthropoda</taxon>
        <taxon>Hexapoda</taxon>
        <taxon>Insecta</taxon>
        <taxon>Pterygota</taxon>
        <taxon>Neoptera</taxon>
        <taxon>Polyneoptera</taxon>
        <taxon>Phasmatodea</taxon>
        <taxon>Timematodea</taxon>
        <taxon>Timematoidea</taxon>
        <taxon>Timematidae</taxon>
        <taxon>Timema</taxon>
    </lineage>
</organism>
<protein>
    <recommendedName>
        <fullName evidence="3">Interphotoreceptor retinoid-binding protein</fullName>
    </recommendedName>
</protein>
<evidence type="ECO:0000313" key="1">
    <source>
        <dbReference type="EMBL" id="CAG2066820.1"/>
    </source>
</evidence>
<dbReference type="Proteomes" id="UP001153148">
    <property type="component" value="Unassembled WGS sequence"/>
</dbReference>
<keyword evidence="2" id="KW-1185">Reference proteome</keyword>
<sequence length="143" mass="16038">TDGKLRKLDPATGEPGNHFNLLSKMTKITTKDTTRHWGRQTQKAQRAPVGIGLRTPVLDHVATEAGYMGFIRLFDLYTLVLNEHVYGLLETETKLYKLPVPIDTKAEARTHVFVSVDIFSNTDKLLILVHGSGVVRAGQWARR</sequence>
<dbReference type="EMBL" id="CAJPIN010059462">
    <property type="protein sequence ID" value="CAG2066820.1"/>
    <property type="molecule type" value="Genomic_DNA"/>
</dbReference>
<comment type="caution">
    <text evidence="1">The sequence shown here is derived from an EMBL/GenBank/DDBJ whole genome shotgun (WGS) entry which is preliminary data.</text>
</comment>